<comment type="caution">
    <text evidence="2">The sequence shown here is derived from an EMBL/GenBank/DDBJ whole genome shotgun (WGS) entry which is preliminary data.</text>
</comment>
<reference evidence="2 3" key="1">
    <citation type="submission" date="2015-08" db="EMBL/GenBank/DDBJ databases">
        <title>The genome of the Asian arowana (Scleropages formosus).</title>
        <authorList>
            <person name="Tan M.H."/>
            <person name="Gan H.M."/>
            <person name="Croft L.J."/>
            <person name="Austin C.M."/>
        </authorList>
    </citation>
    <scope>NUCLEOTIDE SEQUENCE [LARGE SCALE GENOMIC DNA]</scope>
    <source>
        <strain evidence="2">Aro1</strain>
    </source>
</reference>
<evidence type="ECO:0000256" key="1">
    <source>
        <dbReference type="SAM" id="MobiDB-lite"/>
    </source>
</evidence>
<feature type="region of interest" description="Disordered" evidence="1">
    <location>
        <begin position="22"/>
        <end position="103"/>
    </location>
</feature>
<sequence length="314" mass="35038">KVPSVAKSTRIERLSVSVPVRRSALDLSTASSEFPASSLTENEGRKVHGDVGEADAEEEDAEEAPGRGERVREDEEEVCRKRAEEHRLSAEPAAGQTEENSTLHFSSKTVADVDILRDVALVRWGRTHKHNVEAAVPRGHVDDIEQGKGDPKGRTLETGKWRIQVRVGDLHRAKKQGIMKQKFTAILQHHAIPCGQRLIHANFTMQQHNTPKHTSKLYTTYLPACLSERDLQQIVTTVSSDQGTRLSYLLVPQIATATAMTRGLRYMTHSLRQNICKRTVSDTLRRASGSLVHLHGGWRGREAQRVPRRHVDGA</sequence>
<accession>A0A0P7UH80</accession>
<feature type="compositionally biased region" description="Acidic residues" evidence="1">
    <location>
        <begin position="52"/>
        <end position="63"/>
    </location>
</feature>
<feature type="compositionally biased region" description="Basic and acidic residues" evidence="1">
    <location>
        <begin position="64"/>
        <end position="89"/>
    </location>
</feature>
<protein>
    <submittedName>
        <fullName evidence="2">Uncharacterized protein</fullName>
    </submittedName>
</protein>
<dbReference type="AlphaFoldDB" id="A0A0P7UH80"/>
<feature type="compositionally biased region" description="Polar residues" evidence="1">
    <location>
        <begin position="26"/>
        <end position="41"/>
    </location>
</feature>
<evidence type="ECO:0000313" key="2">
    <source>
        <dbReference type="EMBL" id="KPP69165.1"/>
    </source>
</evidence>
<dbReference type="Proteomes" id="UP000034805">
    <property type="component" value="Unassembled WGS sequence"/>
</dbReference>
<feature type="non-terminal residue" evidence="2">
    <location>
        <position position="1"/>
    </location>
</feature>
<gene>
    <name evidence="2" type="ORF">Z043_112103</name>
</gene>
<feature type="compositionally biased region" description="Basic and acidic residues" evidence="1">
    <location>
        <begin position="42"/>
        <end position="51"/>
    </location>
</feature>
<proteinExistence type="predicted"/>
<dbReference type="EMBL" id="JARO02004093">
    <property type="protein sequence ID" value="KPP69165.1"/>
    <property type="molecule type" value="Genomic_DNA"/>
</dbReference>
<name>A0A0P7UH80_SCLFO</name>
<evidence type="ECO:0000313" key="3">
    <source>
        <dbReference type="Proteomes" id="UP000034805"/>
    </source>
</evidence>
<organism evidence="2 3">
    <name type="scientific">Scleropages formosus</name>
    <name type="common">Asian bonytongue</name>
    <name type="synonym">Osteoglossum formosum</name>
    <dbReference type="NCBI Taxonomy" id="113540"/>
    <lineage>
        <taxon>Eukaryota</taxon>
        <taxon>Metazoa</taxon>
        <taxon>Chordata</taxon>
        <taxon>Craniata</taxon>
        <taxon>Vertebrata</taxon>
        <taxon>Euteleostomi</taxon>
        <taxon>Actinopterygii</taxon>
        <taxon>Neopterygii</taxon>
        <taxon>Teleostei</taxon>
        <taxon>Osteoglossocephala</taxon>
        <taxon>Osteoglossomorpha</taxon>
        <taxon>Osteoglossiformes</taxon>
        <taxon>Osteoglossidae</taxon>
        <taxon>Scleropages</taxon>
    </lineage>
</organism>